<accession>A0A9P4JUV9</accession>
<dbReference type="InterPro" id="IPR010730">
    <property type="entry name" value="HET"/>
</dbReference>
<feature type="non-terminal residue" evidence="2">
    <location>
        <position position="243"/>
    </location>
</feature>
<evidence type="ECO:0000259" key="1">
    <source>
        <dbReference type="Pfam" id="PF06985"/>
    </source>
</evidence>
<gene>
    <name evidence="2" type="ORF">GQ43DRAFT_345474</name>
</gene>
<keyword evidence="3" id="KW-1185">Reference proteome</keyword>
<proteinExistence type="predicted"/>
<dbReference type="PANTHER" id="PTHR10622:SF10">
    <property type="entry name" value="HET DOMAIN-CONTAINING PROTEIN"/>
    <property type="match status" value="1"/>
</dbReference>
<sequence length="243" mass="28391">MRVLNTSTFQLEYFIRYPPDHYAILSHTWDVEEITFDDIHKPHAKSMAGYSKVERCCQQALQDGFQYVWIDTCCIDKRSSAELSEAINSMYEWYWNAEKCYTYLADVTDEDVETIWQGEFPRSRWFTRGWTLQELLAPAVVEFYNSDWQSLGTKSTHLELVADITGIDISVLAYRENIKKACIAQKFSWASTRVTTREEDIAYCLLGLVGVNMPLLYGEGRKAFLRLQLEIIRTTNDHTLFVW</sequence>
<evidence type="ECO:0000313" key="2">
    <source>
        <dbReference type="EMBL" id="KAF2203847.1"/>
    </source>
</evidence>
<evidence type="ECO:0000313" key="3">
    <source>
        <dbReference type="Proteomes" id="UP000799536"/>
    </source>
</evidence>
<feature type="domain" description="Heterokaryon incompatibility" evidence="1">
    <location>
        <begin position="22"/>
        <end position="111"/>
    </location>
</feature>
<organism evidence="2 3">
    <name type="scientific">Delitschia confertaspora ATCC 74209</name>
    <dbReference type="NCBI Taxonomy" id="1513339"/>
    <lineage>
        <taxon>Eukaryota</taxon>
        <taxon>Fungi</taxon>
        <taxon>Dikarya</taxon>
        <taxon>Ascomycota</taxon>
        <taxon>Pezizomycotina</taxon>
        <taxon>Dothideomycetes</taxon>
        <taxon>Pleosporomycetidae</taxon>
        <taxon>Pleosporales</taxon>
        <taxon>Delitschiaceae</taxon>
        <taxon>Delitschia</taxon>
    </lineage>
</organism>
<protein>
    <submittedName>
        <fullName evidence="2">HET-domain-containing protein</fullName>
    </submittedName>
</protein>
<name>A0A9P4JUV9_9PLEO</name>
<dbReference type="PANTHER" id="PTHR10622">
    <property type="entry name" value="HET DOMAIN-CONTAINING PROTEIN"/>
    <property type="match status" value="1"/>
</dbReference>
<dbReference type="OrthoDB" id="20872at2759"/>
<reference evidence="2" key="1">
    <citation type="journal article" date="2020" name="Stud. Mycol.">
        <title>101 Dothideomycetes genomes: a test case for predicting lifestyles and emergence of pathogens.</title>
        <authorList>
            <person name="Haridas S."/>
            <person name="Albert R."/>
            <person name="Binder M."/>
            <person name="Bloem J."/>
            <person name="Labutti K."/>
            <person name="Salamov A."/>
            <person name="Andreopoulos B."/>
            <person name="Baker S."/>
            <person name="Barry K."/>
            <person name="Bills G."/>
            <person name="Bluhm B."/>
            <person name="Cannon C."/>
            <person name="Castanera R."/>
            <person name="Culley D."/>
            <person name="Daum C."/>
            <person name="Ezra D."/>
            <person name="Gonzalez J."/>
            <person name="Henrissat B."/>
            <person name="Kuo A."/>
            <person name="Liang C."/>
            <person name="Lipzen A."/>
            <person name="Lutzoni F."/>
            <person name="Magnuson J."/>
            <person name="Mondo S."/>
            <person name="Nolan M."/>
            <person name="Ohm R."/>
            <person name="Pangilinan J."/>
            <person name="Park H.-J."/>
            <person name="Ramirez L."/>
            <person name="Alfaro M."/>
            <person name="Sun H."/>
            <person name="Tritt A."/>
            <person name="Yoshinaga Y."/>
            <person name="Zwiers L.-H."/>
            <person name="Turgeon B."/>
            <person name="Goodwin S."/>
            <person name="Spatafora J."/>
            <person name="Crous P."/>
            <person name="Grigoriev I."/>
        </authorList>
    </citation>
    <scope>NUCLEOTIDE SEQUENCE</scope>
    <source>
        <strain evidence="2">ATCC 74209</strain>
    </source>
</reference>
<dbReference type="Pfam" id="PF06985">
    <property type="entry name" value="HET"/>
    <property type="match status" value="1"/>
</dbReference>
<dbReference type="AlphaFoldDB" id="A0A9P4JUV9"/>
<comment type="caution">
    <text evidence="2">The sequence shown here is derived from an EMBL/GenBank/DDBJ whole genome shotgun (WGS) entry which is preliminary data.</text>
</comment>
<dbReference type="Proteomes" id="UP000799536">
    <property type="component" value="Unassembled WGS sequence"/>
</dbReference>
<dbReference type="EMBL" id="ML993891">
    <property type="protein sequence ID" value="KAF2203847.1"/>
    <property type="molecule type" value="Genomic_DNA"/>
</dbReference>